<dbReference type="Gene3D" id="1.10.238.10">
    <property type="entry name" value="EF-hand"/>
    <property type="match status" value="1"/>
</dbReference>
<reference evidence="4" key="2">
    <citation type="submission" date="2020-11" db="EMBL/GenBank/DDBJ databases">
        <title>The chromosome-scale genome resource for two endophytic Fusarium species: F. culmorum and F. pseudograminearum.</title>
        <authorList>
            <person name="Yuan Z."/>
        </authorList>
    </citation>
    <scope>NUCLEOTIDE SEQUENCE</scope>
    <source>
        <strain evidence="4">Class2-1B</strain>
    </source>
</reference>
<evidence type="ECO:0000313" key="3">
    <source>
        <dbReference type="EMBL" id="PTD10896.1"/>
    </source>
</evidence>
<dbReference type="GO" id="GO:0000151">
    <property type="term" value="C:ubiquitin ligase complex"/>
    <property type="evidence" value="ECO:0007669"/>
    <property type="project" value="TreeGrafter"/>
</dbReference>
<dbReference type="Gene3D" id="1.10.238.200">
    <property type="entry name" value="Cullin, PONY binding domain"/>
    <property type="match status" value="1"/>
</dbReference>
<accession>A0A2T4H524</accession>
<dbReference type="OrthoDB" id="27198at2759"/>
<evidence type="ECO:0000259" key="2">
    <source>
        <dbReference type="PROSITE" id="PS51229"/>
    </source>
</evidence>
<dbReference type="InterPro" id="IPR005176">
    <property type="entry name" value="PONY_dom"/>
</dbReference>
<dbReference type="GO" id="GO:0097602">
    <property type="term" value="F:cullin family protein binding"/>
    <property type="evidence" value="ECO:0007669"/>
    <property type="project" value="TreeGrafter"/>
</dbReference>
<dbReference type="EMBL" id="CP064750">
    <property type="protein sequence ID" value="QPC68334.1"/>
    <property type="molecule type" value="Genomic_DNA"/>
</dbReference>
<evidence type="ECO:0000256" key="1">
    <source>
        <dbReference type="RuleBase" id="RU410713"/>
    </source>
</evidence>
<dbReference type="PANTHER" id="PTHR12281:SF31">
    <property type="entry name" value="DCN1-LIKE PROTEIN 3"/>
    <property type="match status" value="1"/>
</dbReference>
<dbReference type="GO" id="GO:0031624">
    <property type="term" value="F:ubiquitin conjugating enzyme binding"/>
    <property type="evidence" value="ECO:0007669"/>
    <property type="project" value="TreeGrafter"/>
</dbReference>
<dbReference type="PANTHER" id="PTHR12281">
    <property type="entry name" value="RP42 RELATED"/>
    <property type="match status" value="1"/>
</dbReference>
<sequence>MICICLYDHWHDSSAATQYGSICIEHPPAVVCKCIPSQWPGPLLPGYTAEYDRQRRRTLSQGYLGHLVLVRGLENVTSKACCAYACIEFTTAIMGAMGSLASMTGFVQILRLLFSYFASSGDSKGPSPLETKLDALFDQLQDTNDEKDKLELESTMSYLTDKLKVSIENAELLVALELLQAPAVGIITRRGYVDGWKVTGAGTTHQEHATHLRKLIKSLSSDQALFKKVYRHAFVAGRETDQKALSLENAFVYWEILFTPPGMEWKTSNHDWLQLWKDFLKAKWTRSVNKDMWNMTLEFALKSLSDESLSFWNEDGAWPSVIDDFVEWCRENGIAKTDGMDVDN</sequence>
<dbReference type="PROSITE" id="PS51229">
    <property type="entry name" value="DCUN1"/>
    <property type="match status" value="1"/>
</dbReference>
<reference evidence="3 5" key="1">
    <citation type="submission" date="2018-02" db="EMBL/GenBank/DDBJ databases">
        <title>Fusarium culmorum secondary metabolites in fungal-bacterial-plant interactions.</title>
        <authorList>
            <person name="Schmidt R."/>
        </authorList>
    </citation>
    <scope>NUCLEOTIDE SEQUENCE [LARGE SCALE GENOMIC DNA]</scope>
    <source>
        <strain evidence="3 5">PV</strain>
    </source>
</reference>
<protein>
    <recommendedName>
        <fullName evidence="1">Defective in cullin neddylation protein</fullName>
    </recommendedName>
</protein>
<comment type="function">
    <text evidence="1">Neddylation of cullins play an essential role in the regulation of SCF-type complexes activity.</text>
</comment>
<dbReference type="Proteomes" id="UP000663297">
    <property type="component" value="Chromosome 4"/>
</dbReference>
<dbReference type="AlphaFoldDB" id="A0A2T4H524"/>
<dbReference type="Pfam" id="PF03556">
    <property type="entry name" value="Cullin_binding"/>
    <property type="match status" value="1"/>
</dbReference>
<dbReference type="GO" id="GO:0032182">
    <property type="term" value="F:ubiquitin-like protein binding"/>
    <property type="evidence" value="ECO:0007669"/>
    <property type="project" value="TreeGrafter"/>
</dbReference>
<feature type="domain" description="DCUN1" evidence="2">
    <location>
        <begin position="128"/>
        <end position="330"/>
    </location>
</feature>
<dbReference type="GO" id="GO:0045116">
    <property type="term" value="P:protein neddylation"/>
    <property type="evidence" value="ECO:0007669"/>
    <property type="project" value="TreeGrafter"/>
</dbReference>
<gene>
    <name evidence="3" type="ORF">FCULG_00011614</name>
    <name evidence="4" type="ORF">HYE67_010565</name>
</gene>
<dbReference type="OMA" id="MICICLY"/>
<name>A0A2T4H524_FUSCU</name>
<dbReference type="InterPro" id="IPR014764">
    <property type="entry name" value="DCN-prot"/>
</dbReference>
<dbReference type="EMBL" id="PVEM01000002">
    <property type="protein sequence ID" value="PTD10896.1"/>
    <property type="molecule type" value="Genomic_DNA"/>
</dbReference>
<dbReference type="Proteomes" id="UP000241587">
    <property type="component" value="Unassembled WGS sequence"/>
</dbReference>
<proteinExistence type="predicted"/>
<dbReference type="InterPro" id="IPR042460">
    <property type="entry name" value="DCN1-like_PONY"/>
</dbReference>
<evidence type="ECO:0000313" key="5">
    <source>
        <dbReference type="Proteomes" id="UP000241587"/>
    </source>
</evidence>
<evidence type="ECO:0000313" key="4">
    <source>
        <dbReference type="EMBL" id="QPC68334.1"/>
    </source>
</evidence>
<organism evidence="3 5">
    <name type="scientific">Fusarium culmorum</name>
    <dbReference type="NCBI Taxonomy" id="5516"/>
    <lineage>
        <taxon>Eukaryota</taxon>
        <taxon>Fungi</taxon>
        <taxon>Dikarya</taxon>
        <taxon>Ascomycota</taxon>
        <taxon>Pezizomycotina</taxon>
        <taxon>Sordariomycetes</taxon>
        <taxon>Hypocreomycetidae</taxon>
        <taxon>Hypocreales</taxon>
        <taxon>Nectriaceae</taxon>
        <taxon>Fusarium</taxon>
    </lineage>
</organism>
<keyword evidence="5" id="KW-1185">Reference proteome</keyword>